<reference evidence="2 3" key="1">
    <citation type="submission" date="2010-12" db="EMBL/GenBank/DDBJ databases">
        <title>Complete sequence of Bacillus cellulosilyticus DSM 2522.</title>
        <authorList>
            <consortium name="US DOE Joint Genome Institute"/>
            <person name="Lucas S."/>
            <person name="Copeland A."/>
            <person name="Lapidus A."/>
            <person name="Cheng J.-F."/>
            <person name="Bruce D."/>
            <person name="Goodwin L."/>
            <person name="Pitluck S."/>
            <person name="Chertkov O."/>
            <person name="Detter J.C."/>
            <person name="Han C."/>
            <person name="Tapia R."/>
            <person name="Land M."/>
            <person name="Hauser L."/>
            <person name="Jeffries C."/>
            <person name="Kyrpides N."/>
            <person name="Ivanova N."/>
            <person name="Mikhailova N."/>
            <person name="Brumm P."/>
            <person name="Mead D."/>
            <person name="Woyke T."/>
        </authorList>
    </citation>
    <scope>NUCLEOTIDE SEQUENCE [LARGE SCALE GENOMIC DNA]</scope>
    <source>
        <strain evidence="3">ATCC 21833 / DSM 2522 / FERM P-1141 / JCM 9156 / N-4</strain>
    </source>
</reference>
<dbReference type="CDD" id="cd01948">
    <property type="entry name" value="EAL"/>
    <property type="match status" value="1"/>
</dbReference>
<feature type="domain" description="EAL" evidence="1">
    <location>
        <begin position="87"/>
        <end position="326"/>
    </location>
</feature>
<dbReference type="Proteomes" id="UP000001401">
    <property type="component" value="Chromosome"/>
</dbReference>
<dbReference type="OrthoDB" id="581425at2"/>
<dbReference type="InterPro" id="IPR035919">
    <property type="entry name" value="EAL_sf"/>
</dbReference>
<dbReference type="PANTHER" id="PTHR33121:SF15">
    <property type="entry name" value="BLUE LIGHT- AND TEMPERATURE-REGULATED ANTIREPRESSOR BLUF"/>
    <property type="match status" value="1"/>
</dbReference>
<organism evidence="2 3">
    <name type="scientific">Evansella cellulosilytica (strain ATCC 21833 / DSM 2522 / FERM P-1141 / JCM 9156 / N-4)</name>
    <name type="common">Bacillus cellulosilyticus</name>
    <dbReference type="NCBI Taxonomy" id="649639"/>
    <lineage>
        <taxon>Bacteria</taxon>
        <taxon>Bacillati</taxon>
        <taxon>Bacillota</taxon>
        <taxon>Bacilli</taxon>
        <taxon>Bacillales</taxon>
        <taxon>Bacillaceae</taxon>
        <taxon>Evansella</taxon>
    </lineage>
</organism>
<gene>
    <name evidence="2" type="ordered locus">Bcell_4254</name>
</gene>
<dbReference type="HOGENOM" id="CLU_000445_70_0_9"/>
<dbReference type="EMBL" id="CP002394">
    <property type="protein sequence ID" value="ADU32481.1"/>
    <property type="molecule type" value="Genomic_DNA"/>
</dbReference>
<dbReference type="STRING" id="649639.Bcell_4254"/>
<dbReference type="SUPFAM" id="SSF141868">
    <property type="entry name" value="EAL domain-like"/>
    <property type="match status" value="1"/>
</dbReference>
<keyword evidence="3" id="KW-1185">Reference proteome</keyword>
<dbReference type="AlphaFoldDB" id="E6TZ38"/>
<dbReference type="Gene3D" id="3.20.20.450">
    <property type="entry name" value="EAL domain"/>
    <property type="match status" value="1"/>
</dbReference>
<dbReference type="InterPro" id="IPR001633">
    <property type="entry name" value="EAL_dom"/>
</dbReference>
<evidence type="ECO:0000313" key="2">
    <source>
        <dbReference type="EMBL" id="ADU32481.1"/>
    </source>
</evidence>
<dbReference type="KEGG" id="bco:Bcell_4254"/>
<dbReference type="InterPro" id="IPR050706">
    <property type="entry name" value="Cyclic-di-GMP_PDE-like"/>
</dbReference>
<protein>
    <submittedName>
        <fullName evidence="2">Diguanylate phosphodiesterase</fullName>
    </submittedName>
</protein>
<sequence>MTCKSCLIDEVIYEIKIDGDENVSFIGEVVEHFRRNNFKVSFASNIIKLEETGVIDLFDFIMDHMPAHHVSFRTNGGEWRPFLEIKEAYKLRWIDDVIENERLTCYFQPIVNQEEEIFGYEILARFQKEDGSLIYPGEIFDAARKRGRLYALDKLCRMTAVKFAARIQDKKAFINFLPTSIYSPEFCLRSTVKLASELNLDPHQLVFEVVETEKVDDIAHLKTILSYYKEKGFEYALDDVGEGYNTYTMLEDISPQYMKLDMQYVQGVFEDEKKQQVAKKFLQKAKEIGATPLAEGVEETNDYQWLKKIGYELFQGYLFGKPSPHL</sequence>
<dbReference type="PROSITE" id="PS50883">
    <property type="entry name" value="EAL"/>
    <property type="match status" value="1"/>
</dbReference>
<dbReference type="GO" id="GO:0071111">
    <property type="term" value="F:cyclic-guanylate-specific phosphodiesterase activity"/>
    <property type="evidence" value="ECO:0007669"/>
    <property type="project" value="InterPro"/>
</dbReference>
<dbReference type="RefSeq" id="WP_013490807.1">
    <property type="nucleotide sequence ID" value="NC_014829.1"/>
</dbReference>
<dbReference type="PANTHER" id="PTHR33121">
    <property type="entry name" value="CYCLIC DI-GMP PHOSPHODIESTERASE PDEF"/>
    <property type="match status" value="1"/>
</dbReference>
<dbReference type="SMART" id="SM00052">
    <property type="entry name" value="EAL"/>
    <property type="match status" value="1"/>
</dbReference>
<dbReference type="Pfam" id="PF00563">
    <property type="entry name" value="EAL"/>
    <property type="match status" value="1"/>
</dbReference>
<evidence type="ECO:0000313" key="3">
    <source>
        <dbReference type="Proteomes" id="UP000001401"/>
    </source>
</evidence>
<name>E6TZ38_EVAC2</name>
<evidence type="ECO:0000259" key="1">
    <source>
        <dbReference type="PROSITE" id="PS50883"/>
    </source>
</evidence>
<dbReference type="eggNOG" id="COG2200">
    <property type="taxonomic scope" value="Bacteria"/>
</dbReference>
<accession>E6TZ38</accession>
<proteinExistence type="predicted"/>